<evidence type="ECO:0000313" key="2">
    <source>
        <dbReference type="EMBL" id="KAG6008294.1"/>
    </source>
</evidence>
<keyword evidence="3" id="KW-1185">Reference proteome</keyword>
<protein>
    <submittedName>
        <fullName evidence="2">Uncharacterized protein</fullName>
    </submittedName>
</protein>
<evidence type="ECO:0000313" key="3">
    <source>
        <dbReference type="Proteomes" id="UP000748025"/>
    </source>
</evidence>
<dbReference type="OrthoDB" id="4466885at2759"/>
<feature type="signal peptide" evidence="1">
    <location>
        <begin position="1"/>
        <end position="24"/>
    </location>
</feature>
<evidence type="ECO:0000256" key="1">
    <source>
        <dbReference type="SAM" id="SignalP"/>
    </source>
</evidence>
<keyword evidence="1" id="KW-0732">Signal</keyword>
<sequence length="96" mass="10144">MLPLPHLPAILSAVAVFFANQAMAAPGQDVTSLNDVSARADQGSIIATDAFFACNCPNNCSHKYGSSCKYYKNFSDSGPVASGKCGWKDGQLFCYA</sequence>
<proteinExistence type="predicted"/>
<dbReference type="EMBL" id="SRPW01001053">
    <property type="protein sequence ID" value="KAG6008294.1"/>
    <property type="molecule type" value="Genomic_DNA"/>
</dbReference>
<gene>
    <name evidence="2" type="ORF">E4U43_000183</name>
</gene>
<dbReference type="Proteomes" id="UP000748025">
    <property type="component" value="Unassembled WGS sequence"/>
</dbReference>
<reference evidence="2" key="1">
    <citation type="journal article" date="2020" name="bioRxiv">
        <title>Whole genome comparisons of ergot fungi reveals the divergence and evolution of species within the genus Claviceps are the result of varying mechanisms driving genome evolution and host range expansion.</title>
        <authorList>
            <person name="Wyka S.A."/>
            <person name="Mondo S.J."/>
            <person name="Liu M."/>
            <person name="Dettman J."/>
            <person name="Nalam V."/>
            <person name="Broders K.D."/>
        </authorList>
    </citation>
    <scope>NUCLEOTIDE SEQUENCE</scope>
    <source>
        <strain evidence="2">CCC 602</strain>
    </source>
</reference>
<feature type="chain" id="PRO_5040304836" evidence="1">
    <location>
        <begin position="25"/>
        <end position="96"/>
    </location>
</feature>
<accession>A0A9P7NAE4</accession>
<comment type="caution">
    <text evidence="2">The sequence shown here is derived from an EMBL/GenBank/DDBJ whole genome shotgun (WGS) entry which is preliminary data.</text>
</comment>
<dbReference type="AlphaFoldDB" id="A0A9P7NAE4"/>
<name>A0A9P7NAE4_9HYPO</name>
<organism evidence="2 3">
    <name type="scientific">Claviceps pusilla</name>
    <dbReference type="NCBI Taxonomy" id="123648"/>
    <lineage>
        <taxon>Eukaryota</taxon>
        <taxon>Fungi</taxon>
        <taxon>Dikarya</taxon>
        <taxon>Ascomycota</taxon>
        <taxon>Pezizomycotina</taxon>
        <taxon>Sordariomycetes</taxon>
        <taxon>Hypocreomycetidae</taxon>
        <taxon>Hypocreales</taxon>
        <taxon>Clavicipitaceae</taxon>
        <taxon>Claviceps</taxon>
    </lineage>
</organism>